<keyword evidence="7" id="KW-1185">Reference proteome</keyword>
<comment type="similarity">
    <text evidence="1 4">Belongs to the iron/ascorbate-dependent oxidoreductase family.</text>
</comment>
<dbReference type="Gene3D" id="2.60.120.330">
    <property type="entry name" value="B-lactam Antibiotic, Isopenicillin N Synthase, Chain"/>
    <property type="match status" value="1"/>
</dbReference>
<gene>
    <name evidence="6" type="ORF">V6N11_003710</name>
</gene>
<dbReference type="PROSITE" id="PS51471">
    <property type="entry name" value="FE2OG_OXY"/>
    <property type="match status" value="1"/>
</dbReference>
<comment type="caution">
    <text evidence="6">The sequence shown here is derived from an EMBL/GenBank/DDBJ whole genome shotgun (WGS) entry which is preliminary data.</text>
</comment>
<evidence type="ECO:0000256" key="1">
    <source>
        <dbReference type="ARBA" id="ARBA00008056"/>
    </source>
</evidence>
<dbReference type="InterPro" id="IPR044861">
    <property type="entry name" value="IPNS-like_FE2OG_OXY"/>
</dbReference>
<dbReference type="Pfam" id="PF03171">
    <property type="entry name" value="2OG-FeII_Oxy"/>
    <property type="match status" value="1"/>
</dbReference>
<dbReference type="SUPFAM" id="SSF51197">
    <property type="entry name" value="Clavaminate synthase-like"/>
    <property type="match status" value="1"/>
</dbReference>
<evidence type="ECO:0000313" key="6">
    <source>
        <dbReference type="EMBL" id="KAK9023492.1"/>
    </source>
</evidence>
<feature type="domain" description="Fe2OG dioxygenase" evidence="5">
    <location>
        <begin position="194"/>
        <end position="294"/>
    </location>
</feature>
<evidence type="ECO:0000256" key="2">
    <source>
        <dbReference type="ARBA" id="ARBA00022723"/>
    </source>
</evidence>
<evidence type="ECO:0000259" key="5">
    <source>
        <dbReference type="PROSITE" id="PS51471"/>
    </source>
</evidence>
<dbReference type="PANTHER" id="PTHR47991">
    <property type="entry name" value="OXOGLUTARATE/IRON-DEPENDENT DIOXYGENASE"/>
    <property type="match status" value="1"/>
</dbReference>
<keyword evidence="3 4" id="KW-0408">Iron</keyword>
<organism evidence="6 7">
    <name type="scientific">Hibiscus sabdariffa</name>
    <name type="common">roselle</name>
    <dbReference type="NCBI Taxonomy" id="183260"/>
    <lineage>
        <taxon>Eukaryota</taxon>
        <taxon>Viridiplantae</taxon>
        <taxon>Streptophyta</taxon>
        <taxon>Embryophyta</taxon>
        <taxon>Tracheophyta</taxon>
        <taxon>Spermatophyta</taxon>
        <taxon>Magnoliopsida</taxon>
        <taxon>eudicotyledons</taxon>
        <taxon>Gunneridae</taxon>
        <taxon>Pentapetalae</taxon>
        <taxon>rosids</taxon>
        <taxon>malvids</taxon>
        <taxon>Malvales</taxon>
        <taxon>Malvaceae</taxon>
        <taxon>Malvoideae</taxon>
        <taxon>Hibiscus</taxon>
    </lineage>
</organism>
<dbReference type="InterPro" id="IPR026992">
    <property type="entry name" value="DIOX_N"/>
</dbReference>
<dbReference type="Pfam" id="PF14226">
    <property type="entry name" value="DIOX_N"/>
    <property type="match status" value="1"/>
</dbReference>
<evidence type="ECO:0000256" key="4">
    <source>
        <dbReference type="RuleBase" id="RU003682"/>
    </source>
</evidence>
<keyword evidence="2 4" id="KW-0479">Metal-binding</keyword>
<dbReference type="Proteomes" id="UP001396334">
    <property type="component" value="Unassembled WGS sequence"/>
</dbReference>
<reference evidence="6 7" key="1">
    <citation type="journal article" date="2024" name="G3 (Bethesda)">
        <title>Genome assembly of Hibiscus sabdariffa L. provides insights into metabolisms of medicinal natural products.</title>
        <authorList>
            <person name="Kim T."/>
        </authorList>
    </citation>
    <scope>NUCLEOTIDE SEQUENCE [LARGE SCALE GENOMIC DNA]</scope>
    <source>
        <strain evidence="6">TK-2024</strain>
        <tissue evidence="6">Old leaves</tissue>
    </source>
</reference>
<dbReference type="EMBL" id="JBBPBN010000015">
    <property type="protein sequence ID" value="KAK9023492.1"/>
    <property type="molecule type" value="Genomic_DNA"/>
</dbReference>
<evidence type="ECO:0000313" key="7">
    <source>
        <dbReference type="Proteomes" id="UP001396334"/>
    </source>
</evidence>
<evidence type="ECO:0000256" key="3">
    <source>
        <dbReference type="ARBA" id="ARBA00023004"/>
    </source>
</evidence>
<sequence length="362" mass="40593">MFSVKELVESGRLTSVPVNYIFNNTGSDLHCMLPQPETVPVIDFSILTSHDPDQRSKTIAKLGFACLEWGFFMVINHGVSEMLRDEMIRETESFFDLSGEDKREYAGTKLFDPIRCGTSFNPTVDKTLLWRDFLKIHVHPHLNAPSKPSGFSKVLREYCQKTREVAIELLKGISVSLGLDPSYINEKMRVESSKSHQLLVANMYPPCPQPELAMGLPPHSDHGFLTILMQNGMDGLQVMHKGKWVSIKPLPNSFLVNTGDHMEILTNGKYKSVLHRAVVNNKAARLSIGTAHGPPLDTIVRPATELAADGVDPAYIGIKYRNYLELQQSKTLSGKSCLDHLVFRYDILATTFLFHFILCAAF</sequence>
<proteinExistence type="inferred from homology"/>
<protein>
    <recommendedName>
        <fullName evidence="5">Fe2OG dioxygenase domain-containing protein</fullName>
    </recommendedName>
</protein>
<name>A0ABR2SE91_9ROSI</name>
<dbReference type="InterPro" id="IPR005123">
    <property type="entry name" value="Oxoglu/Fe-dep_dioxygenase_dom"/>
</dbReference>
<keyword evidence="4" id="KW-0560">Oxidoreductase</keyword>
<dbReference type="InterPro" id="IPR027443">
    <property type="entry name" value="IPNS-like_sf"/>
</dbReference>
<dbReference type="InterPro" id="IPR050295">
    <property type="entry name" value="Plant_2OG-oxidoreductases"/>
</dbReference>
<accession>A0ABR2SE91</accession>